<evidence type="ECO:0000256" key="2">
    <source>
        <dbReference type="ARBA" id="ARBA00022737"/>
    </source>
</evidence>
<organism evidence="4 5">
    <name type="scientific">Ramalina farinacea</name>
    <dbReference type="NCBI Taxonomy" id="258253"/>
    <lineage>
        <taxon>Eukaryota</taxon>
        <taxon>Fungi</taxon>
        <taxon>Dikarya</taxon>
        <taxon>Ascomycota</taxon>
        <taxon>Pezizomycotina</taxon>
        <taxon>Lecanoromycetes</taxon>
        <taxon>OSLEUM clade</taxon>
        <taxon>Lecanoromycetidae</taxon>
        <taxon>Lecanorales</taxon>
        <taxon>Lecanorineae</taxon>
        <taxon>Ramalinaceae</taxon>
        <taxon>Ramalina</taxon>
    </lineage>
</organism>
<keyword evidence="2" id="KW-0677">Repeat</keyword>
<dbReference type="EMBL" id="JAPUFD010000007">
    <property type="protein sequence ID" value="MDI1488314.1"/>
    <property type="molecule type" value="Genomic_DNA"/>
</dbReference>
<evidence type="ECO:0000313" key="5">
    <source>
        <dbReference type="Proteomes" id="UP001161017"/>
    </source>
</evidence>
<keyword evidence="1" id="KW-0880">Kelch repeat</keyword>
<dbReference type="Proteomes" id="UP001161017">
    <property type="component" value="Unassembled WGS sequence"/>
</dbReference>
<dbReference type="InterPro" id="IPR015915">
    <property type="entry name" value="Kelch-typ_b-propeller"/>
</dbReference>
<accession>A0AA43QMY0</accession>
<evidence type="ECO:0000313" key="4">
    <source>
        <dbReference type="EMBL" id="MDI1488314.1"/>
    </source>
</evidence>
<keyword evidence="3" id="KW-1133">Transmembrane helix</keyword>
<dbReference type="AlphaFoldDB" id="A0AA43QMY0"/>
<evidence type="ECO:0000256" key="3">
    <source>
        <dbReference type="SAM" id="Phobius"/>
    </source>
</evidence>
<name>A0AA43QMY0_9LECA</name>
<sequence>MSTIVGYTDEVADDYLIKIDMAKSWNWKTNVSETALIKKENPSTGTLPPVMSRGALFYGSDSDANIYLYGGAVSYVNSSFPGFHSPQPAQYALWSYDPSQDQWGQYDTSLSVANRPSSGSFAEARDQQLGFFFNGMLEKGSQVSTESFGYNDNVFLNGMVVVNTGDHTARNLSTTAVVGDQPRARGRMQYVEDVGGRGILVQIGGKQFREGMQSGGEVGDLVPLDTVDVFDVSSLYNSSTPNGTWYKQKTYGDIPPARIDFCLVLASPTDQSSRNIYMYGGRSSNGTDDLYLDDVWVLSIPSFTWTILYNGTAPRFGHTCHRVGERTMITVGGASNINYTELPCDWEYEGVGVLDMSEVIWGSYFNASASDYKVPTLLSRTIGGDEGGNASLQQPQGGFDQEGLARMFNVPWIPKPSPGSPSNTSSASPPSVGAHRAATVPIIGGITGGVASLGLISSVMIFYRRRLKRLFIDGSWPFEELDGQMKAQAELETVTKTPRCELPAYEPAELSGSARATMEPVLPRTIPPLWAPPVTDEGVPF</sequence>
<dbReference type="InterPro" id="IPR011043">
    <property type="entry name" value="Gal_Oxase/kelch_b-propeller"/>
</dbReference>
<evidence type="ECO:0008006" key="6">
    <source>
        <dbReference type="Google" id="ProtNLM"/>
    </source>
</evidence>
<gene>
    <name evidence="4" type="ORF">OHK93_007588</name>
</gene>
<reference evidence="4" key="1">
    <citation type="journal article" date="2023" name="Genome Biol. Evol.">
        <title>First Whole Genome Sequence and Flow Cytometry Genome Size Data for the Lichen-Forming Fungus Ramalina farinacea (Ascomycota).</title>
        <authorList>
            <person name="Llewellyn T."/>
            <person name="Mian S."/>
            <person name="Hill R."/>
            <person name="Leitch I.J."/>
            <person name="Gaya E."/>
        </authorList>
    </citation>
    <scope>NUCLEOTIDE SEQUENCE</scope>
    <source>
        <strain evidence="4">LIQ254RAFAR</strain>
    </source>
</reference>
<proteinExistence type="predicted"/>
<evidence type="ECO:0000256" key="1">
    <source>
        <dbReference type="ARBA" id="ARBA00022441"/>
    </source>
</evidence>
<comment type="caution">
    <text evidence="4">The sequence shown here is derived from an EMBL/GenBank/DDBJ whole genome shotgun (WGS) entry which is preliminary data.</text>
</comment>
<keyword evidence="3" id="KW-0812">Transmembrane</keyword>
<dbReference type="SUPFAM" id="SSF50965">
    <property type="entry name" value="Galactose oxidase, central domain"/>
    <property type="match status" value="1"/>
</dbReference>
<keyword evidence="3" id="KW-0472">Membrane</keyword>
<protein>
    <recommendedName>
        <fullName evidence="6">Kelch repeat-containing protein</fullName>
    </recommendedName>
</protein>
<dbReference type="PANTHER" id="PTHR46228">
    <property type="entry name" value="KELCH DOMAIN-CONTAINING PROTEIN"/>
    <property type="match status" value="1"/>
</dbReference>
<dbReference type="Gene3D" id="2.120.10.80">
    <property type="entry name" value="Kelch-type beta propeller"/>
    <property type="match status" value="1"/>
</dbReference>
<dbReference type="PANTHER" id="PTHR46228:SF2">
    <property type="entry name" value="KELCH REPEAT PROTEIN (AFU_ORTHOLOGUE AFUA_4G14350)"/>
    <property type="match status" value="1"/>
</dbReference>
<feature type="transmembrane region" description="Helical" evidence="3">
    <location>
        <begin position="442"/>
        <end position="463"/>
    </location>
</feature>
<keyword evidence="5" id="KW-1185">Reference proteome</keyword>